<dbReference type="CDD" id="cd00165">
    <property type="entry name" value="S4"/>
    <property type="match status" value="1"/>
</dbReference>
<dbReference type="RefSeq" id="WP_324668990.1">
    <property type="nucleotide sequence ID" value="NZ_CP141614.1"/>
</dbReference>
<protein>
    <recommendedName>
        <fullName evidence="8">Tyrosine--tRNA ligase</fullName>
        <ecNumber evidence="8">6.1.1.1</ecNumber>
    </recommendedName>
    <alternativeName>
        <fullName evidence="8">Tyrosyl-tRNA synthetase</fullName>
        <shortName evidence="8">TyrRS</shortName>
    </alternativeName>
</protein>
<dbReference type="HAMAP" id="MF_02006">
    <property type="entry name" value="Tyr_tRNA_synth_type1"/>
    <property type="match status" value="1"/>
</dbReference>
<dbReference type="GO" id="GO:0004831">
    <property type="term" value="F:tyrosine-tRNA ligase activity"/>
    <property type="evidence" value="ECO:0007669"/>
    <property type="project" value="UniProtKB-EC"/>
</dbReference>
<feature type="binding site" evidence="8">
    <location>
        <position position="233"/>
    </location>
    <ligand>
        <name>ATP</name>
        <dbReference type="ChEBI" id="CHEBI:30616"/>
    </ligand>
</feature>
<evidence type="ECO:0000256" key="9">
    <source>
        <dbReference type="PROSITE-ProRule" id="PRU00182"/>
    </source>
</evidence>
<proteinExistence type="inferred from homology"/>
<comment type="subcellular location">
    <subcellularLocation>
        <location evidence="8">Cytoplasm</location>
    </subcellularLocation>
</comment>
<dbReference type="InterPro" id="IPR001412">
    <property type="entry name" value="aa-tRNA-synth_I_CS"/>
</dbReference>
<keyword evidence="1 8" id="KW-0436">Ligase</keyword>
<sequence>MPTPGVLPFLRERGLVAQVTHEEALRELLDREPVTVYCGFDPTADSLHVGHLRPIMLLMHLQRFGHRPVALVGGGTAMVGDPTGKTEARPILSRSVIEAHAQRFKAQLARFLDFSEGRALMVDNTEWLLPLNYLAFLREVGSQFSVNQMLTAEAFRTRMERGLSFLEFNYMLLQAYDYLTLYRRYGCRLQVGGDDQWSNILAGVDLIRRLERGQAYALTCPLAVTASGRKMGKTEAGAVWLDPAKTSPYDFFQFWRSVDDADVPAFLAVYTLLPLDEVRRLAERTGAAINEAKKVLAYEVTRLVHGEAAARQAREAAEALFESDGGQARAVEGAPTTELRRAEAEAGVALLDLLVETGLAPSKSEGRRLVLQGGVYLNEVRVGEPTYTVTLGDFRDGRLLLRKGKKVYRQVVVR</sequence>
<dbReference type="PROSITE" id="PS50889">
    <property type="entry name" value="S4"/>
    <property type="match status" value="1"/>
</dbReference>
<dbReference type="SUPFAM" id="SSF52374">
    <property type="entry name" value="Nucleotidylyl transferase"/>
    <property type="match status" value="1"/>
</dbReference>
<dbReference type="Gene3D" id="3.40.50.620">
    <property type="entry name" value="HUPs"/>
    <property type="match status" value="1"/>
</dbReference>
<evidence type="ECO:0000259" key="10">
    <source>
        <dbReference type="Pfam" id="PF22421"/>
    </source>
</evidence>
<evidence type="ECO:0000256" key="6">
    <source>
        <dbReference type="ARBA" id="ARBA00023146"/>
    </source>
</evidence>
<dbReference type="PANTHER" id="PTHR11766">
    <property type="entry name" value="TYROSYL-TRNA SYNTHETASE"/>
    <property type="match status" value="1"/>
</dbReference>
<name>A0ABZ1BR40_9FIRM</name>
<evidence type="ECO:0000256" key="7">
    <source>
        <dbReference type="ARBA" id="ARBA00048248"/>
    </source>
</evidence>
<keyword evidence="2 8" id="KW-0547">Nucleotide-binding</keyword>
<dbReference type="Proteomes" id="UP001333102">
    <property type="component" value="Chromosome"/>
</dbReference>
<feature type="short sequence motif" description="'HIGH' region" evidence="8">
    <location>
        <begin position="42"/>
        <end position="51"/>
    </location>
</feature>
<dbReference type="CDD" id="cd00805">
    <property type="entry name" value="TyrRS_core"/>
    <property type="match status" value="1"/>
</dbReference>
<dbReference type="InterPro" id="IPR054608">
    <property type="entry name" value="SYY-like_C"/>
</dbReference>
<dbReference type="InterPro" id="IPR014729">
    <property type="entry name" value="Rossmann-like_a/b/a_fold"/>
</dbReference>
<organism evidence="11 12">
    <name type="scientific">Geochorda subterranea</name>
    <dbReference type="NCBI Taxonomy" id="3109564"/>
    <lineage>
        <taxon>Bacteria</taxon>
        <taxon>Bacillati</taxon>
        <taxon>Bacillota</taxon>
        <taxon>Limnochordia</taxon>
        <taxon>Limnochordales</taxon>
        <taxon>Geochordaceae</taxon>
        <taxon>Geochorda</taxon>
    </lineage>
</organism>
<feature type="binding site" evidence="8">
    <location>
        <position position="174"/>
    </location>
    <ligand>
        <name>L-tyrosine</name>
        <dbReference type="ChEBI" id="CHEBI:58315"/>
    </ligand>
</feature>
<dbReference type="PANTHER" id="PTHR11766:SF0">
    <property type="entry name" value="TYROSINE--TRNA LIGASE, MITOCHONDRIAL"/>
    <property type="match status" value="1"/>
</dbReference>
<feature type="domain" description="Tyrosine--tRNA ligase SYY-like C-terminal" evidence="10">
    <location>
        <begin position="331"/>
        <end position="409"/>
    </location>
</feature>
<reference evidence="12" key="1">
    <citation type="submission" date="2023-12" db="EMBL/GenBank/DDBJ databases">
        <title>Novel isolates from deep terrestrial aquifers shed light on the physiology and ecology of the class Limnochordia.</title>
        <authorList>
            <person name="Karnachuk O.V."/>
            <person name="Lukina A.P."/>
            <person name="Avakyan M.R."/>
            <person name="Kadnikov V."/>
            <person name="Begmatov S."/>
            <person name="Beletsky A.V."/>
            <person name="Mardanov A.V."/>
            <person name="Ravin N.V."/>
        </authorList>
    </citation>
    <scope>NUCLEOTIDE SEQUENCE [LARGE SCALE GENOMIC DNA]</scope>
    <source>
        <strain evidence="12">LN</strain>
    </source>
</reference>
<evidence type="ECO:0000256" key="4">
    <source>
        <dbReference type="ARBA" id="ARBA00022884"/>
    </source>
</evidence>
<dbReference type="SUPFAM" id="SSF55174">
    <property type="entry name" value="Alpha-L RNA-binding motif"/>
    <property type="match status" value="1"/>
</dbReference>
<dbReference type="EMBL" id="CP141614">
    <property type="protein sequence ID" value="WRP14632.1"/>
    <property type="molecule type" value="Genomic_DNA"/>
</dbReference>
<evidence type="ECO:0000256" key="8">
    <source>
        <dbReference type="HAMAP-Rule" id="MF_02006"/>
    </source>
</evidence>
<evidence type="ECO:0000313" key="11">
    <source>
        <dbReference type="EMBL" id="WRP14632.1"/>
    </source>
</evidence>
<feature type="short sequence motif" description="'KMSKS' region" evidence="8">
    <location>
        <begin position="230"/>
        <end position="234"/>
    </location>
</feature>
<keyword evidence="4 9" id="KW-0694">RNA-binding</keyword>
<dbReference type="EC" id="6.1.1.1" evidence="8"/>
<dbReference type="InterPro" id="IPR024107">
    <property type="entry name" value="Tyr-tRNA-ligase_bac_1"/>
</dbReference>
<dbReference type="InterPro" id="IPR002305">
    <property type="entry name" value="aa-tRNA-synth_Ic"/>
</dbReference>
<comment type="catalytic activity">
    <reaction evidence="7 8">
        <text>tRNA(Tyr) + L-tyrosine + ATP = L-tyrosyl-tRNA(Tyr) + AMP + diphosphate + H(+)</text>
        <dbReference type="Rhea" id="RHEA:10220"/>
        <dbReference type="Rhea" id="RHEA-COMP:9706"/>
        <dbReference type="Rhea" id="RHEA-COMP:9707"/>
        <dbReference type="ChEBI" id="CHEBI:15378"/>
        <dbReference type="ChEBI" id="CHEBI:30616"/>
        <dbReference type="ChEBI" id="CHEBI:33019"/>
        <dbReference type="ChEBI" id="CHEBI:58315"/>
        <dbReference type="ChEBI" id="CHEBI:78442"/>
        <dbReference type="ChEBI" id="CHEBI:78536"/>
        <dbReference type="ChEBI" id="CHEBI:456215"/>
        <dbReference type="EC" id="6.1.1.1"/>
    </reaction>
</comment>
<dbReference type="InterPro" id="IPR036986">
    <property type="entry name" value="S4_RNA-bd_sf"/>
</dbReference>
<dbReference type="InterPro" id="IPR024088">
    <property type="entry name" value="Tyr-tRNA-ligase_bac-type"/>
</dbReference>
<evidence type="ECO:0000313" key="12">
    <source>
        <dbReference type="Proteomes" id="UP001333102"/>
    </source>
</evidence>
<evidence type="ECO:0000256" key="5">
    <source>
        <dbReference type="ARBA" id="ARBA00022917"/>
    </source>
</evidence>
<comment type="function">
    <text evidence="8">Catalyzes the attachment of tyrosine to tRNA(Tyr) in a two-step reaction: tyrosine is first activated by ATP to form Tyr-AMP and then transferred to the acceptor end of tRNA(Tyr).</text>
</comment>
<dbReference type="Pfam" id="PF00579">
    <property type="entry name" value="tRNA-synt_1b"/>
    <property type="match status" value="1"/>
</dbReference>
<keyword evidence="6 8" id="KW-0030">Aminoacyl-tRNA synthetase</keyword>
<dbReference type="Gene3D" id="1.10.240.10">
    <property type="entry name" value="Tyrosyl-Transfer RNA Synthetase"/>
    <property type="match status" value="1"/>
</dbReference>
<feature type="binding site" evidence="8">
    <location>
        <position position="37"/>
    </location>
    <ligand>
        <name>L-tyrosine</name>
        <dbReference type="ChEBI" id="CHEBI:58315"/>
    </ligand>
</feature>
<evidence type="ECO:0000256" key="2">
    <source>
        <dbReference type="ARBA" id="ARBA00022741"/>
    </source>
</evidence>
<keyword evidence="3 8" id="KW-0067">ATP-binding</keyword>
<comment type="similarity">
    <text evidence="8">Belongs to the class-I aminoacyl-tRNA synthetase family. TyrS type 1 subfamily.</text>
</comment>
<gene>
    <name evidence="8 11" type="primary">tyrS</name>
    <name evidence="11" type="ORF">VLY81_00230</name>
</gene>
<keyword evidence="8" id="KW-0963">Cytoplasm</keyword>
<dbReference type="Pfam" id="PF22421">
    <property type="entry name" value="SYY_C-terminal"/>
    <property type="match status" value="1"/>
</dbReference>
<accession>A0ABZ1BR40</accession>
<keyword evidence="5 8" id="KW-0648">Protein biosynthesis</keyword>
<dbReference type="NCBIfam" id="TIGR00234">
    <property type="entry name" value="tyrS"/>
    <property type="match status" value="1"/>
</dbReference>
<feature type="binding site" evidence="8">
    <location>
        <position position="170"/>
    </location>
    <ligand>
        <name>L-tyrosine</name>
        <dbReference type="ChEBI" id="CHEBI:58315"/>
    </ligand>
</feature>
<dbReference type="Gene3D" id="3.10.290.10">
    <property type="entry name" value="RNA-binding S4 domain"/>
    <property type="match status" value="1"/>
</dbReference>
<dbReference type="InterPro" id="IPR002307">
    <property type="entry name" value="Tyr-tRNA-ligase"/>
</dbReference>
<keyword evidence="12" id="KW-1185">Reference proteome</keyword>
<evidence type="ECO:0000256" key="3">
    <source>
        <dbReference type="ARBA" id="ARBA00022840"/>
    </source>
</evidence>
<dbReference type="PROSITE" id="PS00178">
    <property type="entry name" value="AA_TRNA_LIGASE_I"/>
    <property type="match status" value="1"/>
</dbReference>
<evidence type="ECO:0000256" key="1">
    <source>
        <dbReference type="ARBA" id="ARBA00022598"/>
    </source>
</evidence>
<comment type="subunit">
    <text evidence="8">Homodimer.</text>
</comment>
<dbReference type="PRINTS" id="PR01040">
    <property type="entry name" value="TRNASYNTHTYR"/>
</dbReference>